<name>A0A8K0S3E3_9HYPO</name>
<dbReference type="Proteomes" id="UP000813427">
    <property type="component" value="Unassembled WGS sequence"/>
</dbReference>
<keyword evidence="2" id="KW-1185">Reference proteome</keyword>
<reference evidence="1" key="1">
    <citation type="journal article" date="2021" name="Nat. Commun.">
        <title>Genetic determinants of endophytism in the Arabidopsis root mycobiome.</title>
        <authorList>
            <person name="Mesny F."/>
            <person name="Miyauchi S."/>
            <person name="Thiergart T."/>
            <person name="Pickel B."/>
            <person name="Atanasova L."/>
            <person name="Karlsson M."/>
            <person name="Huettel B."/>
            <person name="Barry K.W."/>
            <person name="Haridas S."/>
            <person name="Chen C."/>
            <person name="Bauer D."/>
            <person name="Andreopoulos W."/>
            <person name="Pangilinan J."/>
            <person name="LaButti K."/>
            <person name="Riley R."/>
            <person name="Lipzen A."/>
            <person name="Clum A."/>
            <person name="Drula E."/>
            <person name="Henrissat B."/>
            <person name="Kohler A."/>
            <person name="Grigoriev I.V."/>
            <person name="Martin F.M."/>
            <person name="Hacquard S."/>
        </authorList>
    </citation>
    <scope>NUCLEOTIDE SEQUENCE</scope>
    <source>
        <strain evidence="1">MPI-SDFR-AT-0068</strain>
    </source>
</reference>
<organism evidence="1 2">
    <name type="scientific">Fusarium tricinctum</name>
    <dbReference type="NCBI Taxonomy" id="61284"/>
    <lineage>
        <taxon>Eukaryota</taxon>
        <taxon>Fungi</taxon>
        <taxon>Dikarya</taxon>
        <taxon>Ascomycota</taxon>
        <taxon>Pezizomycotina</taxon>
        <taxon>Sordariomycetes</taxon>
        <taxon>Hypocreomycetidae</taxon>
        <taxon>Hypocreales</taxon>
        <taxon>Nectriaceae</taxon>
        <taxon>Fusarium</taxon>
        <taxon>Fusarium tricinctum species complex</taxon>
    </lineage>
</organism>
<evidence type="ECO:0000313" key="2">
    <source>
        <dbReference type="Proteomes" id="UP000813427"/>
    </source>
</evidence>
<comment type="caution">
    <text evidence="1">The sequence shown here is derived from an EMBL/GenBank/DDBJ whole genome shotgun (WGS) entry which is preliminary data.</text>
</comment>
<dbReference type="EMBL" id="JAGPXF010000002">
    <property type="protein sequence ID" value="KAH7256499.1"/>
    <property type="molecule type" value="Genomic_DNA"/>
</dbReference>
<accession>A0A8K0S3E3</accession>
<gene>
    <name evidence="1" type="ORF">BKA59DRAFT_467689</name>
</gene>
<proteinExistence type="predicted"/>
<evidence type="ECO:0000313" key="1">
    <source>
        <dbReference type="EMBL" id="KAH7256499.1"/>
    </source>
</evidence>
<protein>
    <submittedName>
        <fullName evidence="1">Uncharacterized protein</fullName>
    </submittedName>
</protein>
<sequence>MPHLSARMVFSVFISPSCYPHWCCNKSAAGEKGFRKDTALTLLYMCDPITLPTQSRTRGRLYVMSTLGPPTPADAFSAQSHNPWLYRLAGTFRFALQNTTHEPCFFTRRTHCYSYYCWEVRLWSLDPYYCLNYAGPG</sequence>
<dbReference type="AlphaFoldDB" id="A0A8K0S3E3"/>